<evidence type="ECO:0000256" key="5">
    <source>
        <dbReference type="RuleBase" id="RU367093"/>
    </source>
</evidence>
<dbReference type="EMBL" id="KQ090361">
    <property type="protein sequence ID" value="KMS96771.1"/>
    <property type="molecule type" value="Genomic_DNA"/>
</dbReference>
<evidence type="ECO:0000256" key="1">
    <source>
        <dbReference type="ARBA" id="ARBA00010701"/>
    </source>
</evidence>
<dbReference type="KEGG" id="bvg:104909090"/>
<accession>A0A0J8B6Z2</accession>
<keyword evidence="2 5" id="KW-0378">Hydrolase</keyword>
<evidence type="ECO:0000256" key="4">
    <source>
        <dbReference type="ARBA" id="ARBA00023098"/>
    </source>
</evidence>
<dbReference type="InterPro" id="IPR033556">
    <property type="entry name" value="PLA"/>
</dbReference>
<dbReference type="Gramene" id="KMS96771">
    <property type="protein sequence ID" value="KMS96771"/>
    <property type="gene ID" value="BVRB_8g199540"/>
</dbReference>
<dbReference type="GO" id="GO:0016042">
    <property type="term" value="P:lipid catabolic process"/>
    <property type="evidence" value="ECO:0007669"/>
    <property type="project" value="UniProtKB-UniRule"/>
</dbReference>
<keyword evidence="3 5" id="KW-0442">Lipid degradation</keyword>
<dbReference type="CDD" id="cd00519">
    <property type="entry name" value="Lipase_3"/>
    <property type="match status" value="1"/>
</dbReference>
<dbReference type="eggNOG" id="KOG4569">
    <property type="taxonomic scope" value="Eukaryota"/>
</dbReference>
<evidence type="ECO:0000259" key="6">
    <source>
        <dbReference type="Pfam" id="PF01764"/>
    </source>
</evidence>
<feature type="domain" description="Fungal lipase-type" evidence="6">
    <location>
        <begin position="138"/>
        <end position="305"/>
    </location>
</feature>
<protein>
    <recommendedName>
        <fullName evidence="5">Phospholipase A1</fullName>
        <ecNumber evidence="5">3.1.1.-</ecNumber>
    </recommendedName>
</protein>
<dbReference type="InterPro" id="IPR029058">
    <property type="entry name" value="AB_hydrolase_fold"/>
</dbReference>
<evidence type="ECO:0000313" key="8">
    <source>
        <dbReference type="Proteomes" id="UP000035740"/>
    </source>
</evidence>
<dbReference type="SUPFAM" id="SSF53474">
    <property type="entry name" value="alpha/beta-Hydrolases"/>
    <property type="match status" value="1"/>
</dbReference>
<proteinExistence type="inferred from homology"/>
<dbReference type="OMA" id="DASRWHN"/>
<sequence>MKSHHIAKEWKELSGENNWDGLLSPLDMDLRRYVIHYGEMSQSTYDTFNSSKLSKYGGSSIYSKKDFFSKVGLVKGNNDPYKYRVTKYLYATSGIDVPDAFILKSSSREAWSKESNFIGYVAVAEDTAVASLGRRDIVIAWRGSIQSLEWVNNLQFLQVSASDVVGDGDVADHDKAKAKVHQGWYSIYTSDDPRSPFNKTSARDQVLLEIQSLMEQYKNEEISITITGHSMGAALATLNAVDLVANNINIPKSSPKNPCLVTAILFASPRVGDFNFKNIISKYDHSLKLLRVCNALDVVLHYPPIGYCHVGKELSIDTIRSPYLKFPGNFWTWHNSEAYLHGIAGGQGSEEEFKLVVDRDLSLLNKHWDNLKDEYLIPAFWWTLRNKGMVQQSDGSWLLMDHEMDDDNYELQT</sequence>
<dbReference type="AlphaFoldDB" id="A0A0J8B6Z2"/>
<dbReference type="InterPro" id="IPR002921">
    <property type="entry name" value="Fungal_lipase-type"/>
</dbReference>
<dbReference type="GO" id="GO:0008970">
    <property type="term" value="F:phospholipase A1 activity"/>
    <property type="evidence" value="ECO:0007669"/>
    <property type="project" value="UniProtKB-UniRule"/>
</dbReference>
<name>A0A0J8B6Z2_BETVV</name>
<keyword evidence="8" id="KW-1185">Reference proteome</keyword>
<dbReference type="OrthoDB" id="438440at2759"/>
<dbReference type="GO" id="GO:0005737">
    <property type="term" value="C:cytoplasm"/>
    <property type="evidence" value="ECO:0007669"/>
    <property type="project" value="UniProtKB-ARBA"/>
</dbReference>
<organism evidence="7 8">
    <name type="scientific">Beta vulgaris subsp. vulgaris</name>
    <name type="common">Beet</name>
    <dbReference type="NCBI Taxonomy" id="3555"/>
    <lineage>
        <taxon>Eukaryota</taxon>
        <taxon>Viridiplantae</taxon>
        <taxon>Streptophyta</taxon>
        <taxon>Embryophyta</taxon>
        <taxon>Tracheophyta</taxon>
        <taxon>Spermatophyta</taxon>
        <taxon>Magnoliopsida</taxon>
        <taxon>eudicotyledons</taxon>
        <taxon>Gunneridae</taxon>
        <taxon>Pentapetalae</taxon>
        <taxon>Caryophyllales</taxon>
        <taxon>Chenopodiaceae</taxon>
        <taxon>Betoideae</taxon>
        <taxon>Beta</taxon>
    </lineage>
</organism>
<evidence type="ECO:0000256" key="3">
    <source>
        <dbReference type="ARBA" id="ARBA00022963"/>
    </source>
</evidence>
<dbReference type="FunFam" id="3.40.50.1820:FF:000065">
    <property type="entry name" value="Phospholipase A1-II 3"/>
    <property type="match status" value="1"/>
</dbReference>
<dbReference type="Pfam" id="PF01764">
    <property type="entry name" value="Lipase_3"/>
    <property type="match status" value="1"/>
</dbReference>
<comment type="function">
    <text evidence="5">Acylhydrolase that catalyzes the hydrolysis of phospholipids at the sn-1 position.</text>
</comment>
<reference evidence="7 8" key="1">
    <citation type="journal article" date="2014" name="Nature">
        <title>The genome of the recently domesticated crop plant sugar beet (Beta vulgaris).</title>
        <authorList>
            <person name="Dohm J.C."/>
            <person name="Minoche A.E."/>
            <person name="Holtgrawe D."/>
            <person name="Capella-Gutierrez S."/>
            <person name="Zakrzewski F."/>
            <person name="Tafer H."/>
            <person name="Rupp O."/>
            <person name="Sorensen T.R."/>
            <person name="Stracke R."/>
            <person name="Reinhardt R."/>
            <person name="Goesmann A."/>
            <person name="Kraft T."/>
            <person name="Schulz B."/>
            <person name="Stadler P.F."/>
            <person name="Schmidt T."/>
            <person name="Gabaldon T."/>
            <person name="Lehrach H."/>
            <person name="Weisshaar B."/>
            <person name="Himmelbauer H."/>
        </authorList>
    </citation>
    <scope>NUCLEOTIDE SEQUENCE [LARGE SCALE GENOMIC DNA]</scope>
    <source>
        <tissue evidence="7">Taproot</tissue>
    </source>
</reference>
<comment type="similarity">
    <text evidence="1 5">Belongs to the AB hydrolase superfamily. Lipase family.</text>
</comment>
<keyword evidence="4 5" id="KW-0443">Lipid metabolism</keyword>
<dbReference type="EC" id="3.1.1.-" evidence="5"/>
<evidence type="ECO:0000256" key="2">
    <source>
        <dbReference type="ARBA" id="ARBA00022801"/>
    </source>
</evidence>
<evidence type="ECO:0000313" key="7">
    <source>
        <dbReference type="EMBL" id="KMS96771.1"/>
    </source>
</evidence>
<dbReference type="Proteomes" id="UP000035740">
    <property type="component" value="Unassembled WGS sequence"/>
</dbReference>
<dbReference type="PANTHER" id="PTHR31828">
    <property type="entry name" value="PHOSPHOLIPASE A1-IIGAMMA"/>
    <property type="match status" value="1"/>
</dbReference>
<dbReference type="PANTHER" id="PTHR31828:SF1">
    <property type="entry name" value="PHOSPHOLIPASE A1-IIGAMMA"/>
    <property type="match status" value="1"/>
</dbReference>
<gene>
    <name evidence="7" type="ORF">BVRB_8g199540</name>
</gene>
<dbReference type="Gene3D" id="3.40.50.1820">
    <property type="entry name" value="alpha/beta hydrolase"/>
    <property type="match status" value="1"/>
</dbReference>